<keyword evidence="1" id="KW-1133">Transmembrane helix</keyword>
<feature type="transmembrane region" description="Helical" evidence="1">
    <location>
        <begin position="6"/>
        <end position="31"/>
    </location>
</feature>
<dbReference type="Proteomes" id="UP000603545">
    <property type="component" value="Unassembled WGS sequence"/>
</dbReference>
<dbReference type="InterPro" id="IPR021218">
    <property type="entry name" value="DUF2784"/>
</dbReference>
<dbReference type="Pfam" id="PF10861">
    <property type="entry name" value="DUF2784"/>
    <property type="match status" value="1"/>
</dbReference>
<feature type="transmembrane region" description="Helical" evidence="1">
    <location>
        <begin position="43"/>
        <end position="61"/>
    </location>
</feature>
<dbReference type="AlphaFoldDB" id="A0A8J6N5V0"/>
<gene>
    <name evidence="2" type="ORF">H8E80_07790</name>
</gene>
<keyword evidence="1" id="KW-0812">Transmembrane</keyword>
<sequence>MLTADVILLIHFIFVAFVVLGFIFIWIGYFTKQKFARNAKFRICHILAMGIVLCESLVGMICPLTEWENYLRVRGGQDQVYETSFMKEWIHKIMFFDFSELTFVIVYALFFAFILLTLLVIPLDLKKRST</sequence>
<evidence type="ECO:0000256" key="1">
    <source>
        <dbReference type="SAM" id="Phobius"/>
    </source>
</evidence>
<comment type="caution">
    <text evidence="2">The sequence shown here is derived from an EMBL/GenBank/DDBJ whole genome shotgun (WGS) entry which is preliminary data.</text>
</comment>
<proteinExistence type="predicted"/>
<dbReference type="EMBL" id="JACNLL010000071">
    <property type="protein sequence ID" value="MBC8199928.1"/>
    <property type="molecule type" value="Genomic_DNA"/>
</dbReference>
<feature type="transmembrane region" description="Helical" evidence="1">
    <location>
        <begin position="101"/>
        <end position="121"/>
    </location>
</feature>
<evidence type="ECO:0000313" key="2">
    <source>
        <dbReference type="EMBL" id="MBC8199928.1"/>
    </source>
</evidence>
<accession>A0A8J6N5V0</accession>
<keyword evidence="1" id="KW-0472">Membrane</keyword>
<evidence type="ECO:0000313" key="3">
    <source>
        <dbReference type="Proteomes" id="UP000603545"/>
    </source>
</evidence>
<reference evidence="2 3" key="1">
    <citation type="submission" date="2020-08" db="EMBL/GenBank/DDBJ databases">
        <title>Bridging the membrane lipid divide: bacteria of the FCB group superphylum have the potential to synthesize archaeal ether lipids.</title>
        <authorList>
            <person name="Villanueva L."/>
            <person name="Von Meijenfeldt F.A.B."/>
            <person name="Westbye A.B."/>
            <person name="Yadav S."/>
            <person name="Hopmans E.C."/>
            <person name="Dutilh B.E."/>
            <person name="Sinninghe Damste J.S."/>
        </authorList>
    </citation>
    <scope>NUCLEOTIDE SEQUENCE [LARGE SCALE GENOMIC DNA]</scope>
    <source>
        <strain evidence="2">NIOZ-UU82</strain>
    </source>
</reference>
<organism evidence="2 3">
    <name type="scientific">Candidatus Desulfaltia bathyphila</name>
    <dbReference type="NCBI Taxonomy" id="2841697"/>
    <lineage>
        <taxon>Bacteria</taxon>
        <taxon>Pseudomonadati</taxon>
        <taxon>Thermodesulfobacteriota</taxon>
        <taxon>Desulfobacteria</taxon>
        <taxon>Desulfobacterales</taxon>
        <taxon>Desulfobacterales incertae sedis</taxon>
        <taxon>Candidatus Desulfaltia</taxon>
    </lineage>
</organism>
<protein>
    <submittedName>
        <fullName evidence="2">DUF2784 domain-containing protein</fullName>
    </submittedName>
</protein>
<name>A0A8J6N5V0_9BACT</name>